<dbReference type="CDD" id="cd19097">
    <property type="entry name" value="AKR_unchar"/>
    <property type="match status" value="1"/>
</dbReference>
<proteinExistence type="predicted"/>
<name>A0A1G2R8C7_9BACT</name>
<evidence type="ECO:0000313" key="3">
    <source>
        <dbReference type="Proteomes" id="UP000178529"/>
    </source>
</evidence>
<feature type="domain" description="NADP-dependent oxidoreductase" evidence="1">
    <location>
        <begin position="5"/>
        <end position="280"/>
    </location>
</feature>
<dbReference type="Gene3D" id="3.20.20.100">
    <property type="entry name" value="NADP-dependent oxidoreductase domain"/>
    <property type="match status" value="1"/>
</dbReference>
<dbReference type="InterPro" id="IPR020471">
    <property type="entry name" value="AKR"/>
</dbReference>
<dbReference type="PRINTS" id="PR00069">
    <property type="entry name" value="ALDKETRDTASE"/>
</dbReference>
<evidence type="ECO:0000313" key="2">
    <source>
        <dbReference type="EMBL" id="OHA68522.1"/>
    </source>
</evidence>
<comment type="caution">
    <text evidence="2">The sequence shown here is derived from an EMBL/GenBank/DDBJ whole genome shotgun (WGS) entry which is preliminary data.</text>
</comment>
<dbReference type="GO" id="GO:0016491">
    <property type="term" value="F:oxidoreductase activity"/>
    <property type="evidence" value="ECO:0007669"/>
    <property type="project" value="InterPro"/>
</dbReference>
<evidence type="ECO:0000259" key="1">
    <source>
        <dbReference type="Pfam" id="PF00248"/>
    </source>
</evidence>
<gene>
    <name evidence="2" type="ORF">A3J68_00435</name>
</gene>
<protein>
    <recommendedName>
        <fullName evidence="1">NADP-dependent oxidoreductase domain-containing protein</fullName>
    </recommendedName>
</protein>
<reference evidence="2 3" key="1">
    <citation type="journal article" date="2016" name="Nat. Commun.">
        <title>Thousands of microbial genomes shed light on interconnected biogeochemical processes in an aquifer system.</title>
        <authorList>
            <person name="Anantharaman K."/>
            <person name="Brown C.T."/>
            <person name="Hug L.A."/>
            <person name="Sharon I."/>
            <person name="Castelle C.J."/>
            <person name="Probst A.J."/>
            <person name="Thomas B.C."/>
            <person name="Singh A."/>
            <person name="Wilkins M.J."/>
            <person name="Karaoz U."/>
            <person name="Brodie E.L."/>
            <person name="Williams K.H."/>
            <person name="Hubbard S.S."/>
            <person name="Banfield J.F."/>
        </authorList>
    </citation>
    <scope>NUCLEOTIDE SEQUENCE [LARGE SCALE GENOMIC DNA]</scope>
</reference>
<dbReference type="PANTHER" id="PTHR43312">
    <property type="entry name" value="D-THREO-ALDOSE 1-DEHYDROGENASE"/>
    <property type="match status" value="1"/>
</dbReference>
<dbReference type="EMBL" id="MHTY01000024">
    <property type="protein sequence ID" value="OHA68522.1"/>
    <property type="molecule type" value="Genomic_DNA"/>
</dbReference>
<sequence length="300" mass="33746">MNISKMVLGTVQLGLDYGINNPRGKPSKSESLAMLERAHERGIRVFDTAFGYGDAEEIIGEFIAVKKLGDQVRVISKLEPNCVPEKSGDVLRIVESGLRASLRRLGRTWIDGYLLHTSSYIFREEIVNALNECKANGLVKNIGVSVYEEAEALAASQSPFIDYIQIPYSVFDQRLDHTDFFSLAKANGKKVFARTAFLQGLIFMAEEKIPERLSEVKKHLRILDDIILRYGLSRLQAALLFPLSKSEIEYIVFGVDTMEQLNNDIDAVSSLAPNPECVAELQKHFSRMEKSLVFPSLWKK</sequence>
<accession>A0A1G2R8C7</accession>
<dbReference type="InterPro" id="IPR053135">
    <property type="entry name" value="AKR2_Oxidoreductase"/>
</dbReference>
<dbReference type="SUPFAM" id="SSF51430">
    <property type="entry name" value="NAD(P)-linked oxidoreductase"/>
    <property type="match status" value="1"/>
</dbReference>
<dbReference type="InterPro" id="IPR023210">
    <property type="entry name" value="NADP_OxRdtase_dom"/>
</dbReference>
<dbReference type="Proteomes" id="UP000178529">
    <property type="component" value="Unassembled WGS sequence"/>
</dbReference>
<dbReference type="Pfam" id="PF00248">
    <property type="entry name" value="Aldo_ket_red"/>
    <property type="match status" value="1"/>
</dbReference>
<dbReference type="InterPro" id="IPR036812">
    <property type="entry name" value="NAD(P)_OxRdtase_dom_sf"/>
</dbReference>
<dbReference type="PANTHER" id="PTHR43312:SF1">
    <property type="entry name" value="NADP-DEPENDENT OXIDOREDUCTASE DOMAIN-CONTAINING PROTEIN"/>
    <property type="match status" value="1"/>
</dbReference>
<organism evidence="2 3">
    <name type="scientific">Candidatus Wildermuthbacteria bacterium RIFCSPHIGHO2_02_FULL_48_16</name>
    <dbReference type="NCBI Taxonomy" id="1802453"/>
    <lineage>
        <taxon>Bacteria</taxon>
        <taxon>Candidatus Wildermuthiibacteriota</taxon>
    </lineage>
</organism>
<dbReference type="AlphaFoldDB" id="A0A1G2R8C7"/>